<keyword evidence="6" id="KW-0862">Zinc</keyword>
<dbReference type="InterPro" id="IPR035427">
    <property type="entry name" value="Tim10-like_dom_sf"/>
</dbReference>
<comment type="caution">
    <text evidence="14">The sequence shown here is derived from an EMBL/GenBank/DDBJ whole genome shotgun (WGS) entry which is preliminary data.</text>
</comment>
<keyword evidence="5 12" id="KW-0999">Mitochondrion inner membrane</keyword>
<evidence type="ECO:0000313" key="15">
    <source>
        <dbReference type="Proteomes" id="UP000298030"/>
    </source>
</evidence>
<evidence type="ECO:0000256" key="6">
    <source>
        <dbReference type="ARBA" id="ARBA00022833"/>
    </source>
</evidence>
<proteinExistence type="inferred from homology"/>
<protein>
    <recommendedName>
        <fullName evidence="12">Mitochondrial import inner membrane translocase subunit</fullName>
    </recommendedName>
</protein>
<keyword evidence="3 12" id="KW-0813">Transport</keyword>
<dbReference type="FunFam" id="1.10.287.810:FF:000001">
    <property type="entry name" value="mitochondrial import inner membrane translocase subunit TIM13"/>
    <property type="match status" value="1"/>
</dbReference>
<evidence type="ECO:0000259" key="13">
    <source>
        <dbReference type="Pfam" id="PF02953"/>
    </source>
</evidence>
<evidence type="ECO:0000256" key="11">
    <source>
        <dbReference type="ARBA" id="ARBA00023186"/>
    </source>
</evidence>
<dbReference type="InterPro" id="IPR004217">
    <property type="entry name" value="Tim10-like"/>
</dbReference>
<evidence type="ECO:0000313" key="14">
    <source>
        <dbReference type="EMBL" id="TEB34467.1"/>
    </source>
</evidence>
<evidence type="ECO:0000256" key="7">
    <source>
        <dbReference type="ARBA" id="ARBA00022927"/>
    </source>
</evidence>
<name>A0A4Y7TJV0_COPMI</name>
<evidence type="ECO:0000256" key="9">
    <source>
        <dbReference type="ARBA" id="ARBA00023128"/>
    </source>
</evidence>
<keyword evidence="9 12" id="KW-0496">Mitochondrion</keyword>
<accession>A0A4Y7TJV0</accession>
<dbReference type="Pfam" id="PF02953">
    <property type="entry name" value="zf-Tim10_DDP"/>
    <property type="match status" value="1"/>
</dbReference>
<reference evidence="14 15" key="1">
    <citation type="journal article" date="2019" name="Nat. Ecol. Evol.">
        <title>Megaphylogeny resolves global patterns of mushroom evolution.</title>
        <authorList>
            <person name="Varga T."/>
            <person name="Krizsan K."/>
            <person name="Foldi C."/>
            <person name="Dima B."/>
            <person name="Sanchez-Garcia M."/>
            <person name="Sanchez-Ramirez S."/>
            <person name="Szollosi G.J."/>
            <person name="Szarkandi J.G."/>
            <person name="Papp V."/>
            <person name="Albert L."/>
            <person name="Andreopoulos W."/>
            <person name="Angelini C."/>
            <person name="Antonin V."/>
            <person name="Barry K.W."/>
            <person name="Bougher N.L."/>
            <person name="Buchanan P."/>
            <person name="Buyck B."/>
            <person name="Bense V."/>
            <person name="Catcheside P."/>
            <person name="Chovatia M."/>
            <person name="Cooper J."/>
            <person name="Damon W."/>
            <person name="Desjardin D."/>
            <person name="Finy P."/>
            <person name="Geml J."/>
            <person name="Haridas S."/>
            <person name="Hughes K."/>
            <person name="Justo A."/>
            <person name="Karasinski D."/>
            <person name="Kautmanova I."/>
            <person name="Kiss B."/>
            <person name="Kocsube S."/>
            <person name="Kotiranta H."/>
            <person name="LaButti K.M."/>
            <person name="Lechner B.E."/>
            <person name="Liimatainen K."/>
            <person name="Lipzen A."/>
            <person name="Lukacs Z."/>
            <person name="Mihaltcheva S."/>
            <person name="Morgado L.N."/>
            <person name="Niskanen T."/>
            <person name="Noordeloos M.E."/>
            <person name="Ohm R.A."/>
            <person name="Ortiz-Santana B."/>
            <person name="Ovrebo C."/>
            <person name="Racz N."/>
            <person name="Riley R."/>
            <person name="Savchenko A."/>
            <person name="Shiryaev A."/>
            <person name="Soop K."/>
            <person name="Spirin V."/>
            <person name="Szebenyi C."/>
            <person name="Tomsovsky M."/>
            <person name="Tulloss R.E."/>
            <person name="Uehling J."/>
            <person name="Grigoriev I.V."/>
            <person name="Vagvolgyi C."/>
            <person name="Papp T."/>
            <person name="Martin F.M."/>
            <person name="Miettinen O."/>
            <person name="Hibbett D.S."/>
            <person name="Nagy L.G."/>
        </authorList>
    </citation>
    <scope>NUCLEOTIDE SEQUENCE [LARGE SCALE GENOMIC DNA]</scope>
    <source>
        <strain evidence="14 15">FP101781</strain>
    </source>
</reference>
<dbReference type="AlphaFoldDB" id="A0A4Y7TJV0"/>
<organism evidence="14 15">
    <name type="scientific">Coprinellus micaceus</name>
    <name type="common">Glistening ink-cap mushroom</name>
    <name type="synonym">Coprinus micaceus</name>
    <dbReference type="NCBI Taxonomy" id="71717"/>
    <lineage>
        <taxon>Eukaryota</taxon>
        <taxon>Fungi</taxon>
        <taxon>Dikarya</taxon>
        <taxon>Basidiomycota</taxon>
        <taxon>Agaricomycotina</taxon>
        <taxon>Agaricomycetes</taxon>
        <taxon>Agaricomycetidae</taxon>
        <taxon>Agaricales</taxon>
        <taxon>Agaricineae</taxon>
        <taxon>Psathyrellaceae</taxon>
        <taxon>Coprinellus</taxon>
    </lineage>
</organism>
<evidence type="ECO:0000256" key="3">
    <source>
        <dbReference type="ARBA" id="ARBA00022448"/>
    </source>
</evidence>
<comment type="subcellular location">
    <subcellularLocation>
        <location evidence="1 12">Mitochondrion inner membrane</location>
        <topology evidence="1 12">Peripheral membrane protein</topology>
        <orientation evidence="1 12">Intermembrane side</orientation>
    </subcellularLocation>
</comment>
<comment type="subunit">
    <text evidence="12">Heterohexamer.</text>
</comment>
<dbReference type="SUPFAM" id="SSF144122">
    <property type="entry name" value="Tim10-like"/>
    <property type="match status" value="1"/>
</dbReference>
<dbReference type="Proteomes" id="UP000298030">
    <property type="component" value="Unassembled WGS sequence"/>
</dbReference>
<dbReference type="GO" id="GO:0005743">
    <property type="term" value="C:mitochondrial inner membrane"/>
    <property type="evidence" value="ECO:0007669"/>
    <property type="project" value="UniProtKB-SubCell"/>
</dbReference>
<dbReference type="EMBL" id="QPFP01000009">
    <property type="protein sequence ID" value="TEB34467.1"/>
    <property type="molecule type" value="Genomic_DNA"/>
</dbReference>
<sequence>MEGKKQAVIQAVQNETALTNVQELMNSSTERCYKACVTNPGASLTGNEQKCLSSCFDKYLEAFTIVSKAYGTRLRSE</sequence>
<keyword evidence="8 12" id="KW-0811">Translocation</keyword>
<dbReference type="STRING" id="71717.A0A4Y7TJV0"/>
<evidence type="ECO:0000256" key="8">
    <source>
        <dbReference type="ARBA" id="ARBA00023010"/>
    </source>
</evidence>
<evidence type="ECO:0000256" key="4">
    <source>
        <dbReference type="ARBA" id="ARBA00022723"/>
    </source>
</evidence>
<evidence type="ECO:0000256" key="5">
    <source>
        <dbReference type="ARBA" id="ARBA00022792"/>
    </source>
</evidence>
<keyword evidence="15" id="KW-1185">Reference proteome</keyword>
<keyword evidence="7 12" id="KW-0653">Protein transport</keyword>
<feature type="non-terminal residue" evidence="14">
    <location>
        <position position="77"/>
    </location>
</feature>
<evidence type="ECO:0000256" key="2">
    <source>
        <dbReference type="ARBA" id="ARBA00006720"/>
    </source>
</evidence>
<keyword evidence="10 12" id="KW-1015">Disulfide bond</keyword>
<dbReference type="Gene3D" id="1.10.287.810">
    <property type="entry name" value="Mitochondrial import inner membrane translocase subunit tim13 like domains"/>
    <property type="match status" value="1"/>
</dbReference>
<dbReference type="GO" id="GO:0046872">
    <property type="term" value="F:metal ion binding"/>
    <property type="evidence" value="ECO:0007669"/>
    <property type="project" value="UniProtKB-KW"/>
</dbReference>
<dbReference type="GO" id="GO:0015031">
    <property type="term" value="P:protein transport"/>
    <property type="evidence" value="ECO:0007669"/>
    <property type="project" value="UniProtKB-KW"/>
</dbReference>
<gene>
    <name evidence="14" type="ORF">FA13DRAFT_1598317</name>
</gene>
<comment type="domain">
    <text evidence="12">The twin CX3C motif contains 4 conserved Cys residues that form 2 disulfide bonds in the mitochondrial intermembrane space.</text>
</comment>
<comment type="function">
    <text evidence="12">Mitochondrial intermembrane chaperone that participates in the import and insertion of some multi-pass transmembrane proteins into the mitochondrial inner membrane. Also required for the transfer of beta-barrel precursors from the TOM complex to the sorting and assembly machinery (SAM complex) of the outer membrane. Acts as a chaperone-like protein that protects the hydrophobic precursors from aggregation and guide them through the mitochondrial intermembrane space.</text>
</comment>
<dbReference type="OrthoDB" id="7813104at2759"/>
<evidence type="ECO:0000256" key="12">
    <source>
        <dbReference type="RuleBase" id="RU367043"/>
    </source>
</evidence>
<evidence type="ECO:0000256" key="1">
    <source>
        <dbReference type="ARBA" id="ARBA00004137"/>
    </source>
</evidence>
<comment type="similarity">
    <text evidence="2 12">Belongs to the small Tim family.</text>
</comment>
<feature type="domain" description="Tim10-like" evidence="13">
    <location>
        <begin position="10"/>
        <end position="70"/>
    </location>
</feature>
<keyword evidence="5 12" id="KW-0472">Membrane</keyword>
<dbReference type="GO" id="GO:0045039">
    <property type="term" value="P:protein insertion into mitochondrial inner membrane"/>
    <property type="evidence" value="ECO:0007669"/>
    <property type="project" value="UniProtKB-ARBA"/>
</dbReference>
<keyword evidence="11 12" id="KW-0143">Chaperone</keyword>
<keyword evidence="4" id="KW-0479">Metal-binding</keyword>
<evidence type="ECO:0000256" key="10">
    <source>
        <dbReference type="ARBA" id="ARBA00023157"/>
    </source>
</evidence>
<dbReference type="GO" id="GO:0042719">
    <property type="term" value="C:mitochondrial intermembrane space chaperone complex"/>
    <property type="evidence" value="ECO:0007669"/>
    <property type="project" value="UniProtKB-ARBA"/>
</dbReference>